<evidence type="ECO:0000259" key="1">
    <source>
        <dbReference type="Pfam" id="PF06722"/>
    </source>
</evidence>
<dbReference type="AlphaFoldDB" id="A0A193G8Y3"/>
<organism evidence="2 3">
    <name type="scientific">Bordetella flabilis</name>
    <dbReference type="NCBI Taxonomy" id="463014"/>
    <lineage>
        <taxon>Bacteria</taxon>
        <taxon>Pseudomonadati</taxon>
        <taxon>Pseudomonadota</taxon>
        <taxon>Betaproteobacteria</taxon>
        <taxon>Burkholderiales</taxon>
        <taxon>Alcaligenaceae</taxon>
        <taxon>Bordetella</taxon>
    </lineage>
</organism>
<dbReference type="Proteomes" id="UP000091926">
    <property type="component" value="Chromosome"/>
</dbReference>
<dbReference type="PANTHER" id="PTHR48050:SF13">
    <property type="entry name" value="STEROL 3-BETA-GLUCOSYLTRANSFERASE UGT80A2"/>
    <property type="match status" value="1"/>
</dbReference>
<gene>
    <name evidence="2" type="ORF">BAU07_00025</name>
</gene>
<dbReference type="GO" id="GO:0008194">
    <property type="term" value="F:UDP-glycosyltransferase activity"/>
    <property type="evidence" value="ECO:0007669"/>
    <property type="project" value="InterPro"/>
</dbReference>
<proteinExistence type="predicted"/>
<dbReference type="SUPFAM" id="SSF53756">
    <property type="entry name" value="UDP-Glycosyltransferase/glycogen phosphorylase"/>
    <property type="match status" value="1"/>
</dbReference>
<dbReference type="RefSeq" id="WP_066652393.1">
    <property type="nucleotide sequence ID" value="NZ_CBCSCL010000002.1"/>
</dbReference>
<dbReference type="InterPro" id="IPR010610">
    <property type="entry name" value="EryCIII-like_C"/>
</dbReference>
<evidence type="ECO:0000313" key="2">
    <source>
        <dbReference type="EMBL" id="ANN75719.1"/>
    </source>
</evidence>
<dbReference type="OrthoDB" id="9805366at2"/>
<protein>
    <recommendedName>
        <fullName evidence="1">Erythromycin biosynthesis protein CIII-like C-terminal domain-containing protein</fullName>
    </recommendedName>
</protein>
<dbReference type="InterPro" id="IPR050426">
    <property type="entry name" value="Glycosyltransferase_28"/>
</dbReference>
<keyword evidence="3" id="KW-1185">Reference proteome</keyword>
<dbReference type="PANTHER" id="PTHR48050">
    <property type="entry name" value="STEROL 3-BETA-GLUCOSYLTRANSFERASE"/>
    <property type="match status" value="1"/>
</dbReference>
<sequence>MKILLAATPIPGHVDLMLAMARMLASSVHEVHFATATAYQARVEATGARFLPFQGRADVDLPDVDGISGSRLRSVGMAMQRDCPERVLFDAIPDQYATLRATLVRYEADIVIADSHCFGTLPLLLDHSRARPRVMHCGVSCLKYRVADSASVYAGDAAPAMPDARRHQHACEADGDTPGMASMQQYLNARLAEAGVGPLRMDALTAAIALPDAYAQPSIAEFENCGRALPPSVHFLGAPNPASGGALPDWAYELDGSRHVVLVTQGTVGNGDPGRLIAPTLDAMANEADVLVLACTGDRPVQAMRGAIPPNARLTPFVPFGWLMPRVDVVVTHGGYGTVNLALKHGVPLVVAPSTEGESDVAARVAWSGTGIDLRSGGRSAVGLRAAIRAVLDEQRYRAAACGMAMAFARIDTRLSLLRLIRETVLRRPPDAA</sequence>
<dbReference type="KEGG" id="bfz:BAU07_00025"/>
<dbReference type="STRING" id="463014.BAU07_00025"/>
<dbReference type="Gene3D" id="3.40.50.2000">
    <property type="entry name" value="Glycogen Phosphorylase B"/>
    <property type="match status" value="2"/>
</dbReference>
<feature type="domain" description="Erythromycin biosynthesis protein CIII-like C-terminal" evidence="1">
    <location>
        <begin position="303"/>
        <end position="405"/>
    </location>
</feature>
<dbReference type="InterPro" id="IPR002213">
    <property type="entry name" value="UDP_glucos_trans"/>
</dbReference>
<dbReference type="GO" id="GO:0017000">
    <property type="term" value="P:antibiotic biosynthetic process"/>
    <property type="evidence" value="ECO:0007669"/>
    <property type="project" value="UniProtKB-ARBA"/>
</dbReference>
<reference evidence="2 3" key="1">
    <citation type="submission" date="2016-06" db="EMBL/GenBank/DDBJ databases">
        <title>Complete genome sequences of Bordetella bronchialis and Bordetella flabilis.</title>
        <authorList>
            <person name="LiPuma J.J."/>
            <person name="Spilker T."/>
        </authorList>
    </citation>
    <scope>NUCLEOTIDE SEQUENCE [LARGE SCALE GENOMIC DNA]</scope>
    <source>
        <strain evidence="2 3">AU10664</strain>
    </source>
</reference>
<dbReference type="Pfam" id="PF06722">
    <property type="entry name" value="EryCIII-like_C"/>
    <property type="match status" value="1"/>
</dbReference>
<dbReference type="CDD" id="cd03784">
    <property type="entry name" value="GT1_Gtf-like"/>
    <property type="match status" value="1"/>
</dbReference>
<evidence type="ECO:0000313" key="3">
    <source>
        <dbReference type="Proteomes" id="UP000091926"/>
    </source>
</evidence>
<dbReference type="EMBL" id="CP016172">
    <property type="protein sequence ID" value="ANN75719.1"/>
    <property type="molecule type" value="Genomic_DNA"/>
</dbReference>
<accession>A0A193G8Y3</accession>
<name>A0A193G8Y3_9BORD</name>
<dbReference type="GO" id="GO:0016758">
    <property type="term" value="F:hexosyltransferase activity"/>
    <property type="evidence" value="ECO:0007669"/>
    <property type="project" value="UniProtKB-ARBA"/>
</dbReference>